<organism evidence="1 2">
    <name type="scientific">Mycoplasma haemofelis (strain Langford 1)</name>
    <name type="common">Haemobartonella felis</name>
    <dbReference type="NCBI Taxonomy" id="941640"/>
    <lineage>
        <taxon>Bacteria</taxon>
        <taxon>Bacillati</taxon>
        <taxon>Mycoplasmatota</taxon>
        <taxon>Mollicutes</taxon>
        <taxon>Mycoplasmataceae</taxon>
        <taxon>Mycoplasma</taxon>
    </lineage>
</organism>
<dbReference type="EMBL" id="FR773153">
    <property type="protein sequence ID" value="CBY92357.1"/>
    <property type="molecule type" value="Genomic_DNA"/>
</dbReference>
<keyword evidence="2" id="KW-1185">Reference proteome</keyword>
<name>E8ZGT6_MYCHL</name>
<proteinExistence type="predicted"/>
<accession>E8ZGT6</accession>
<dbReference type="OrthoDB" id="6860332at2"/>
<dbReference type="KEGG" id="mha:HF1_03490"/>
<dbReference type="AlphaFoldDB" id="E8ZGT6"/>
<dbReference type="HOGENOM" id="CLU_096783_0_0_14"/>
<reference evidence="1 2" key="1">
    <citation type="journal article" date="2011" name="J. Bacteriol.">
        <title>Complete genome sequence of Mycoplasma haemofelis, a hemotropic mycoplasma.</title>
        <authorList>
            <person name="Barker E.N."/>
            <person name="Helps C.R."/>
            <person name="Peters I.R."/>
            <person name="Darby A.C."/>
            <person name="Radford A.D."/>
            <person name="Tasker S."/>
        </authorList>
    </citation>
    <scope>NUCLEOTIDE SEQUENCE [LARGE SCALE GENOMIC DNA]</scope>
    <source>
        <strain evidence="1 2">Langford 1</strain>
    </source>
</reference>
<protein>
    <submittedName>
        <fullName evidence="1">Uncharacterized protein</fullName>
    </submittedName>
</protein>
<gene>
    <name evidence="1" type="ordered locus">HF1_03490</name>
</gene>
<sequence length="200" mass="22476">MSKLIPASLGAAGVGGAGYGGYLLLNPSENKEVVVTTIREKYKTSLLSFEGTTDEKAWESKFSSLKSGTPNHPDLKAIDTAKEEKAKHKETCKKIYDSPADNKNYFEDFKKYCSKLIGDVVGGTWVTDDGKVDNKLKEVKTNKDSLLHKELKNLFSKLTTDTFDDPIRKELKDWCSFKKDQLFLGEESNIIDEIKKYCTE</sequence>
<evidence type="ECO:0000313" key="1">
    <source>
        <dbReference type="EMBL" id="CBY92357.1"/>
    </source>
</evidence>
<evidence type="ECO:0000313" key="2">
    <source>
        <dbReference type="Proteomes" id="UP000008637"/>
    </source>
</evidence>
<dbReference type="Proteomes" id="UP000008637">
    <property type="component" value="Chromosome"/>
</dbReference>